<evidence type="ECO:0000313" key="1">
    <source>
        <dbReference type="EMBL" id="KHT64822.1"/>
    </source>
</evidence>
<comment type="caution">
    <text evidence="1">The sequence shown here is derived from an EMBL/GenBank/DDBJ whole genome shotgun (WGS) entry which is preliminary data.</text>
</comment>
<proteinExistence type="predicted"/>
<organism evidence="1 2">
    <name type="scientific">Photobacterium gaetbulicola</name>
    <dbReference type="NCBI Taxonomy" id="1295392"/>
    <lineage>
        <taxon>Bacteria</taxon>
        <taxon>Pseudomonadati</taxon>
        <taxon>Pseudomonadota</taxon>
        <taxon>Gammaproteobacteria</taxon>
        <taxon>Vibrionales</taxon>
        <taxon>Vibrionaceae</taxon>
        <taxon>Photobacterium</taxon>
    </lineage>
</organism>
<protein>
    <submittedName>
        <fullName evidence="1">Transposase</fullName>
    </submittedName>
</protein>
<dbReference type="RefSeq" id="WP_039458650.1">
    <property type="nucleotide sequence ID" value="NZ_JWLZ01000045.1"/>
</dbReference>
<dbReference type="InterPro" id="IPR008878">
    <property type="entry name" value="Transposase_IS66_Orf2"/>
</dbReference>
<dbReference type="NCBIfam" id="NF033819">
    <property type="entry name" value="IS66_TnpB"/>
    <property type="match status" value="1"/>
</dbReference>
<gene>
    <name evidence="1" type="ORF">RJ45_04390</name>
</gene>
<accession>A0A0B9H7E1</accession>
<dbReference type="PANTHER" id="PTHR36455:SF1">
    <property type="entry name" value="BLR8292 PROTEIN"/>
    <property type="match status" value="1"/>
</dbReference>
<dbReference type="Pfam" id="PF05717">
    <property type="entry name" value="TnpB_IS66"/>
    <property type="match status" value="1"/>
</dbReference>
<evidence type="ECO:0000313" key="2">
    <source>
        <dbReference type="Proteomes" id="UP000031278"/>
    </source>
</evidence>
<dbReference type="AlphaFoldDB" id="A0A0B9H7E1"/>
<dbReference type="Proteomes" id="UP000031278">
    <property type="component" value="Unassembled WGS sequence"/>
</dbReference>
<dbReference type="EMBL" id="JWLZ01000045">
    <property type="protein sequence ID" value="KHT64822.1"/>
    <property type="molecule type" value="Genomic_DNA"/>
</dbReference>
<sequence length="118" mass="13771">MITAPAGNVYLATGITDMRKSINTLGLLVEDVLEHNPVGPHWFVFCNRRRDKLKILQWDTNGFWLHYRRLENGKFKWPRHPQDTVAMEITARQLRWLLDGLNWQNAVAHQPINGLKIS</sequence>
<name>A0A0B9H7E1_9GAMM</name>
<dbReference type="PANTHER" id="PTHR36455">
    <property type="match status" value="1"/>
</dbReference>
<reference evidence="1 2" key="1">
    <citation type="submission" date="2014-12" db="EMBL/GenBank/DDBJ databases">
        <title>Genome sequencing of Photobacterium gaetbulicola AD005a.</title>
        <authorList>
            <person name="Adrian T.G.S."/>
            <person name="Chan K.G."/>
        </authorList>
    </citation>
    <scope>NUCLEOTIDE SEQUENCE [LARGE SCALE GENOMIC DNA]</scope>
    <source>
        <strain evidence="1 2">AD005a</strain>
    </source>
</reference>